<evidence type="ECO:0000313" key="2">
    <source>
        <dbReference type="Proteomes" id="UP001056649"/>
    </source>
</evidence>
<organism evidence="1 2">
    <name type="scientific">Candidatus Endoriftia persephonae</name>
    <dbReference type="NCBI Taxonomy" id="393765"/>
    <lineage>
        <taxon>Bacteria</taxon>
        <taxon>Pseudomonadati</taxon>
        <taxon>Pseudomonadota</taxon>
        <taxon>Gammaproteobacteria</taxon>
        <taxon>Chromatiales</taxon>
        <taxon>Sedimenticolaceae</taxon>
        <taxon>Candidatus Endoriftia</taxon>
    </lineage>
</organism>
<protein>
    <recommendedName>
        <fullName evidence="3">KTSC domain-containing protein</fullName>
    </recommendedName>
</protein>
<dbReference type="Proteomes" id="UP001056649">
    <property type="component" value="Chromosome"/>
</dbReference>
<evidence type="ECO:0008006" key="3">
    <source>
        <dbReference type="Google" id="ProtNLM"/>
    </source>
</evidence>
<keyword evidence="2" id="KW-1185">Reference proteome</keyword>
<dbReference type="EMBL" id="CP090569">
    <property type="protein sequence ID" value="USF86407.1"/>
    <property type="molecule type" value="Genomic_DNA"/>
</dbReference>
<gene>
    <name evidence="1" type="ORF">L0Y14_09640</name>
</gene>
<sequence length="75" mass="8638">MERYSDIDRDSGVVAYENGTDYIRVQFSDGSIYLYTNRSAGQKHIEERKALASSGDGLNAYINDHARKSYERKER</sequence>
<name>A0A9J6ZUS3_9GAMM</name>
<reference evidence="1" key="1">
    <citation type="journal article" date="2022" name="Mol. Ecol. Resour.">
        <title>The complete and closed genome of the facultative generalist Candidatus Endoriftia persephone from deep-sea hydrothermal vents.</title>
        <authorList>
            <person name="de Oliveira A.L."/>
            <person name="Srivastava A."/>
            <person name="Espada-Hinojosa S."/>
            <person name="Bright M."/>
        </authorList>
    </citation>
    <scope>NUCLEOTIDE SEQUENCE</scope>
    <source>
        <strain evidence="1">Tica-EPR-9o50.N</strain>
    </source>
</reference>
<evidence type="ECO:0000313" key="1">
    <source>
        <dbReference type="EMBL" id="USF86407.1"/>
    </source>
</evidence>
<proteinExistence type="predicted"/>
<dbReference type="AlphaFoldDB" id="A0A9J6ZUS3"/>
<dbReference type="KEGG" id="eps:L0Y14_09640"/>
<dbReference type="RefSeq" id="WP_083825199.1">
    <property type="nucleotide sequence ID" value="NZ_CP090569.1"/>
</dbReference>
<accession>A0A9J6ZUS3</accession>